<dbReference type="PROSITE" id="PS50122">
    <property type="entry name" value="CHEB"/>
    <property type="match status" value="1"/>
</dbReference>
<dbReference type="Pfam" id="PF01339">
    <property type="entry name" value="CheB_methylest"/>
    <property type="match status" value="1"/>
</dbReference>
<dbReference type="Proteomes" id="UP000070282">
    <property type="component" value="Unassembled WGS sequence"/>
</dbReference>
<feature type="active site" evidence="4">
    <location>
        <position position="187"/>
    </location>
</feature>
<dbReference type="Gene3D" id="3.40.50.180">
    <property type="entry name" value="Methylesterase CheB, C-terminal domain"/>
    <property type="match status" value="1"/>
</dbReference>
<keyword evidence="7" id="KW-1185">Reference proteome</keyword>
<dbReference type="EC" id="3.1.1.61" evidence="2"/>
<feature type="active site" evidence="4">
    <location>
        <position position="160"/>
    </location>
</feature>
<dbReference type="InterPro" id="IPR000673">
    <property type="entry name" value="Sig_transdc_resp-reg_Me-estase"/>
</dbReference>
<dbReference type="SUPFAM" id="SSF52738">
    <property type="entry name" value="Methylesterase CheB, C-terminal domain"/>
    <property type="match status" value="1"/>
</dbReference>
<dbReference type="RefSeq" id="WP_061331969.1">
    <property type="nucleotide sequence ID" value="NZ_LOCO01000008.1"/>
</dbReference>
<comment type="catalytic activity">
    <reaction evidence="3">
        <text>[protein]-L-glutamate 5-O-methyl ester + H2O = L-glutamyl-[protein] + methanol + H(+)</text>
        <dbReference type="Rhea" id="RHEA:23236"/>
        <dbReference type="Rhea" id="RHEA-COMP:10208"/>
        <dbReference type="Rhea" id="RHEA-COMP:10311"/>
        <dbReference type="ChEBI" id="CHEBI:15377"/>
        <dbReference type="ChEBI" id="CHEBI:15378"/>
        <dbReference type="ChEBI" id="CHEBI:17790"/>
        <dbReference type="ChEBI" id="CHEBI:29973"/>
        <dbReference type="ChEBI" id="CHEBI:82795"/>
        <dbReference type="EC" id="3.1.1.61"/>
    </reaction>
</comment>
<dbReference type="AlphaFoldDB" id="A0A137SC03"/>
<dbReference type="PANTHER" id="PTHR42872:SF6">
    <property type="entry name" value="PROTEIN-GLUTAMATE METHYLESTERASE_PROTEIN-GLUTAMINE GLUTAMINASE"/>
    <property type="match status" value="1"/>
</dbReference>
<dbReference type="PANTHER" id="PTHR42872">
    <property type="entry name" value="PROTEIN-GLUTAMATE METHYLESTERASE/PROTEIN-GLUTAMINE GLUTAMINASE"/>
    <property type="match status" value="1"/>
</dbReference>
<evidence type="ECO:0000313" key="7">
    <source>
        <dbReference type="Proteomes" id="UP000070282"/>
    </source>
</evidence>
<protein>
    <recommendedName>
        <fullName evidence="2">protein-glutamate methylesterase</fullName>
        <ecNumber evidence="2">3.1.1.61</ecNumber>
    </recommendedName>
</protein>
<keyword evidence="1 4" id="KW-0378">Hydrolase</keyword>
<dbReference type="InterPro" id="IPR035909">
    <property type="entry name" value="CheB_C"/>
</dbReference>
<evidence type="ECO:0000256" key="3">
    <source>
        <dbReference type="ARBA" id="ARBA00048267"/>
    </source>
</evidence>
<comment type="caution">
    <text evidence="6">The sequence shown here is derived from an EMBL/GenBank/DDBJ whole genome shotgun (WGS) entry which is preliminary data.</text>
</comment>
<accession>A0A137SC03</accession>
<feature type="active site" evidence="4">
    <location>
        <position position="280"/>
    </location>
</feature>
<dbReference type="GO" id="GO:0008984">
    <property type="term" value="F:protein-glutamate methylesterase activity"/>
    <property type="evidence" value="ECO:0007669"/>
    <property type="project" value="UniProtKB-EC"/>
</dbReference>
<evidence type="ECO:0000313" key="6">
    <source>
        <dbReference type="EMBL" id="KXO09975.1"/>
    </source>
</evidence>
<name>A0A137SC03_9GAMM</name>
<evidence type="ECO:0000256" key="1">
    <source>
        <dbReference type="ARBA" id="ARBA00022801"/>
    </source>
</evidence>
<evidence type="ECO:0000259" key="5">
    <source>
        <dbReference type="PROSITE" id="PS50122"/>
    </source>
</evidence>
<proteinExistence type="predicted"/>
<reference evidence="7" key="1">
    <citation type="submission" date="2015-12" db="EMBL/GenBank/DDBJ databases">
        <authorList>
            <person name="Lima A."/>
            <person name="Farahani Zayas N."/>
            <person name="Castro Da Silva M.A."/>
            <person name="Cabral A."/>
            <person name="Pessatti M.L."/>
        </authorList>
    </citation>
    <scope>NUCLEOTIDE SEQUENCE [LARGE SCALE GENOMIC DNA]</scope>
    <source>
        <strain evidence="7">LAMA 842</strain>
    </source>
</reference>
<feature type="domain" description="CheB-type methylesterase" evidence="5">
    <location>
        <begin position="147"/>
        <end position="338"/>
    </location>
</feature>
<dbReference type="GO" id="GO:0000156">
    <property type="term" value="F:phosphorelay response regulator activity"/>
    <property type="evidence" value="ECO:0007669"/>
    <property type="project" value="InterPro"/>
</dbReference>
<evidence type="ECO:0000256" key="2">
    <source>
        <dbReference type="ARBA" id="ARBA00039140"/>
    </source>
</evidence>
<dbReference type="EMBL" id="LOCO01000008">
    <property type="protein sequence ID" value="KXO09975.1"/>
    <property type="molecule type" value="Genomic_DNA"/>
</dbReference>
<dbReference type="PATRIC" id="fig|1306954.6.peg.3901"/>
<organism evidence="6 7">
    <name type="scientific">Marinobacter excellens LAMA 842</name>
    <dbReference type="NCBI Taxonomy" id="1306954"/>
    <lineage>
        <taxon>Bacteria</taxon>
        <taxon>Pseudomonadati</taxon>
        <taxon>Pseudomonadota</taxon>
        <taxon>Gammaproteobacteria</taxon>
        <taxon>Pseudomonadales</taxon>
        <taxon>Marinobacteraceae</taxon>
        <taxon>Marinobacter</taxon>
    </lineage>
</organism>
<dbReference type="GO" id="GO:0006935">
    <property type="term" value="P:chemotaxis"/>
    <property type="evidence" value="ECO:0007669"/>
    <property type="project" value="UniProtKB-UniRule"/>
</dbReference>
<gene>
    <name evidence="6" type="ORF">J122_1925</name>
</gene>
<keyword evidence="4" id="KW-0145">Chemotaxis</keyword>
<dbReference type="GO" id="GO:0005737">
    <property type="term" value="C:cytoplasm"/>
    <property type="evidence" value="ECO:0007669"/>
    <property type="project" value="InterPro"/>
</dbReference>
<evidence type="ECO:0000256" key="4">
    <source>
        <dbReference type="PROSITE-ProRule" id="PRU00050"/>
    </source>
</evidence>
<sequence length="350" mass="38287">MAGQPGRPGVGIVSDVVLQRHRLQAATGKFGLEVSFSGDPSRLMDYPEFPDACLWLVTLEDEADHPALFDHLLENTDAPVLFGVDQAPKPGSTDYFRWERRLVDKLEQQLGHLETLDTASDLEELVETTPAPHSAPELPHWIAPAAPGSLAEDVWVLGASLGGPAAVKTFLDNLPPGLPVGFVYAQHIDGNFTEVLTRVLGRHAHYQLKRAEEGYRVRNGDVVLMPVEREWTFDTQGQLTERNTPWPGPYGPSIDQVLLNVADYYGKRCHAILFSGMGNDGAIAAPMLKAYGSRIWVQESKSCGNSSMPDSVAATGCSSFCGTPEQLAKELVKTIENNCLLKNRQKRDSA</sequence>